<feature type="region of interest" description="Disordered" evidence="1">
    <location>
        <begin position="62"/>
        <end position="93"/>
    </location>
</feature>
<dbReference type="AlphaFoldDB" id="A0A1V4A5C0"/>
<dbReference type="EMBL" id="MVFC01000023">
    <property type="protein sequence ID" value="OON75376.1"/>
    <property type="molecule type" value="Genomic_DNA"/>
</dbReference>
<dbReference type="RefSeq" id="WP_077970687.1">
    <property type="nucleotide sequence ID" value="NZ_CP045178.1"/>
</dbReference>
<feature type="chain" id="PRO_5013251575" description="Secreted protein" evidence="2">
    <location>
        <begin position="26"/>
        <end position="93"/>
    </location>
</feature>
<evidence type="ECO:0000256" key="2">
    <source>
        <dbReference type="SAM" id="SignalP"/>
    </source>
</evidence>
<name>A0A1V4A5C0_9ACTN</name>
<keyword evidence="2" id="KW-0732">Signal</keyword>
<comment type="caution">
    <text evidence="3">The sequence shown here is derived from an EMBL/GenBank/DDBJ whole genome shotgun (WGS) entry which is preliminary data.</text>
</comment>
<proteinExistence type="predicted"/>
<accession>A0A1V4A5C0</accession>
<keyword evidence="4" id="KW-1185">Reference proteome</keyword>
<feature type="signal peptide" evidence="2">
    <location>
        <begin position="1"/>
        <end position="25"/>
    </location>
</feature>
<dbReference type="STRING" id="83656.B1H18_23115"/>
<sequence>MKSLKIAAIIAGSLVAAGAAAPAFAADLASTGLNGTVDAVSAQSQSATNVVANELLDPKKDNSLPSAIKGATKDLGGKKGTSKNLLGGISLGK</sequence>
<evidence type="ECO:0000313" key="4">
    <source>
        <dbReference type="Proteomes" id="UP000190539"/>
    </source>
</evidence>
<organism evidence="3 4">
    <name type="scientific">Streptomyces tsukubensis</name>
    <dbReference type="NCBI Taxonomy" id="83656"/>
    <lineage>
        <taxon>Bacteria</taxon>
        <taxon>Bacillati</taxon>
        <taxon>Actinomycetota</taxon>
        <taxon>Actinomycetes</taxon>
        <taxon>Kitasatosporales</taxon>
        <taxon>Streptomycetaceae</taxon>
        <taxon>Streptomyces</taxon>
    </lineage>
</organism>
<evidence type="ECO:0000256" key="1">
    <source>
        <dbReference type="SAM" id="MobiDB-lite"/>
    </source>
</evidence>
<dbReference type="Proteomes" id="UP000190539">
    <property type="component" value="Unassembled WGS sequence"/>
</dbReference>
<protein>
    <recommendedName>
        <fullName evidence="5">Secreted protein</fullName>
    </recommendedName>
</protein>
<reference evidence="3 4" key="1">
    <citation type="submission" date="2017-02" db="EMBL/GenBank/DDBJ databases">
        <title>Draft Genome Sequence of Streptomyces tsukubaensis F601, a Producer of the immunosuppressant tacrolimus FK506.</title>
        <authorList>
            <person name="Zong G."/>
            <person name="Zhong C."/>
            <person name="Fu J."/>
            <person name="Qin R."/>
            <person name="Cao G."/>
        </authorList>
    </citation>
    <scope>NUCLEOTIDE SEQUENCE [LARGE SCALE GENOMIC DNA]</scope>
    <source>
        <strain evidence="3 4">F601</strain>
    </source>
</reference>
<gene>
    <name evidence="3" type="ORF">B1H18_23115</name>
</gene>
<evidence type="ECO:0008006" key="5">
    <source>
        <dbReference type="Google" id="ProtNLM"/>
    </source>
</evidence>
<evidence type="ECO:0000313" key="3">
    <source>
        <dbReference type="EMBL" id="OON75376.1"/>
    </source>
</evidence>